<dbReference type="Pfam" id="PF13545">
    <property type="entry name" value="HTH_Crp_2"/>
    <property type="match status" value="1"/>
</dbReference>
<evidence type="ECO:0000256" key="3">
    <source>
        <dbReference type="ARBA" id="ARBA00023163"/>
    </source>
</evidence>
<dbReference type="RefSeq" id="WP_234268584.1">
    <property type="nucleotide sequence ID" value="NZ_JABFTX010000001.1"/>
</dbReference>
<dbReference type="SMART" id="SM00419">
    <property type="entry name" value="HTH_CRP"/>
    <property type="match status" value="1"/>
</dbReference>
<evidence type="ECO:0000256" key="2">
    <source>
        <dbReference type="ARBA" id="ARBA00023125"/>
    </source>
</evidence>
<name>A0ABS9A0Z4_9GAMM</name>
<keyword evidence="1" id="KW-0805">Transcription regulation</keyword>
<keyword evidence="6" id="KW-1185">Reference proteome</keyword>
<dbReference type="Gene3D" id="1.10.10.10">
    <property type="entry name" value="Winged helix-like DNA-binding domain superfamily/Winged helix DNA-binding domain"/>
    <property type="match status" value="1"/>
</dbReference>
<dbReference type="PROSITE" id="PS51063">
    <property type="entry name" value="HTH_CRP_2"/>
    <property type="match status" value="1"/>
</dbReference>
<feature type="domain" description="HTH crp-type" evidence="4">
    <location>
        <begin position="161"/>
        <end position="234"/>
    </location>
</feature>
<dbReference type="SMART" id="SM00100">
    <property type="entry name" value="cNMP"/>
    <property type="match status" value="1"/>
</dbReference>
<sequence length="250" mass="28400">MTSRGKYVYGGLESGTGCLSCYLNALCIAEELLPEETLLLSEIVAPPIRLEKRQVLYRQEAPFTSLYVVRTGCLKQETVVESEQLLTAIWLPGSIIGCDTIGLEHYPSTVSALDTATLCELPFERLEAVMQRLPKLRRRLQRTISRSMQQERMSLQRLLSRTAEARMACFLLAVSDCFHRRGYSPTHFRLPVSRNDIGSYLGLTQETVGRTLATYQAQRLLRVTGRDYQLLDLVRLERLASSTGRRQKRP</sequence>
<dbReference type="InterPro" id="IPR014710">
    <property type="entry name" value="RmlC-like_jellyroll"/>
</dbReference>
<dbReference type="Pfam" id="PF00027">
    <property type="entry name" value="cNMP_binding"/>
    <property type="match status" value="1"/>
</dbReference>
<dbReference type="PANTHER" id="PTHR24567:SF75">
    <property type="entry name" value="FUMARATE AND NITRATE REDUCTION REGULATORY PROTEIN"/>
    <property type="match status" value="1"/>
</dbReference>
<comment type="caution">
    <text evidence="5">The sequence shown here is derived from an EMBL/GenBank/DDBJ whole genome shotgun (WGS) entry which is preliminary data.</text>
</comment>
<evidence type="ECO:0000259" key="4">
    <source>
        <dbReference type="PROSITE" id="PS51063"/>
    </source>
</evidence>
<dbReference type="PANTHER" id="PTHR24567">
    <property type="entry name" value="CRP FAMILY TRANSCRIPTIONAL REGULATORY PROTEIN"/>
    <property type="match status" value="1"/>
</dbReference>
<dbReference type="InterPro" id="IPR012318">
    <property type="entry name" value="HTH_CRP"/>
</dbReference>
<proteinExistence type="predicted"/>
<dbReference type="Proteomes" id="UP001320168">
    <property type="component" value="Unassembled WGS sequence"/>
</dbReference>
<keyword evidence="3" id="KW-0804">Transcription</keyword>
<evidence type="ECO:0000256" key="1">
    <source>
        <dbReference type="ARBA" id="ARBA00023015"/>
    </source>
</evidence>
<dbReference type="InterPro" id="IPR018490">
    <property type="entry name" value="cNMP-bd_dom_sf"/>
</dbReference>
<dbReference type="SUPFAM" id="SSF51206">
    <property type="entry name" value="cAMP-binding domain-like"/>
    <property type="match status" value="1"/>
</dbReference>
<dbReference type="InterPro" id="IPR036388">
    <property type="entry name" value="WH-like_DNA-bd_sf"/>
</dbReference>
<reference evidence="5 6" key="1">
    <citation type="journal article" date="2021" name="Front. Microbiol.">
        <title>Aerobic Denitrification and Heterotrophic Sulfur Oxidation in the Genus Halomonas Revealed by Six Novel Species Characterizations and Genome-Based Analysis.</title>
        <authorList>
            <person name="Wang L."/>
            <person name="Shao Z."/>
        </authorList>
    </citation>
    <scope>NUCLEOTIDE SEQUENCE [LARGE SCALE GENOMIC DNA]</scope>
    <source>
        <strain evidence="5 6">MCCC 1A11081</strain>
    </source>
</reference>
<dbReference type="PRINTS" id="PR00034">
    <property type="entry name" value="HTHCRP"/>
</dbReference>
<dbReference type="InterPro" id="IPR050397">
    <property type="entry name" value="Env_Response_Regulators"/>
</dbReference>
<dbReference type="CDD" id="cd00038">
    <property type="entry name" value="CAP_ED"/>
    <property type="match status" value="1"/>
</dbReference>
<evidence type="ECO:0000313" key="5">
    <source>
        <dbReference type="EMBL" id="MCE8001755.1"/>
    </source>
</evidence>
<gene>
    <name evidence="5" type="ORF">HOP53_02775</name>
</gene>
<keyword evidence="2" id="KW-0238">DNA-binding</keyword>
<dbReference type="InterPro" id="IPR036390">
    <property type="entry name" value="WH_DNA-bd_sf"/>
</dbReference>
<dbReference type="Gene3D" id="2.60.120.10">
    <property type="entry name" value="Jelly Rolls"/>
    <property type="match status" value="1"/>
</dbReference>
<dbReference type="EMBL" id="JABFTX010000001">
    <property type="protein sequence ID" value="MCE8001755.1"/>
    <property type="molecule type" value="Genomic_DNA"/>
</dbReference>
<accession>A0ABS9A0Z4</accession>
<dbReference type="SUPFAM" id="SSF46785">
    <property type="entry name" value="Winged helix' DNA-binding domain"/>
    <property type="match status" value="1"/>
</dbReference>
<evidence type="ECO:0000313" key="6">
    <source>
        <dbReference type="Proteomes" id="UP001320168"/>
    </source>
</evidence>
<dbReference type="InterPro" id="IPR000595">
    <property type="entry name" value="cNMP-bd_dom"/>
</dbReference>
<organism evidence="5 6">
    <name type="scientific">Billgrantia ethanolica</name>
    <dbReference type="NCBI Taxonomy" id="2733486"/>
    <lineage>
        <taxon>Bacteria</taxon>
        <taxon>Pseudomonadati</taxon>
        <taxon>Pseudomonadota</taxon>
        <taxon>Gammaproteobacteria</taxon>
        <taxon>Oceanospirillales</taxon>
        <taxon>Halomonadaceae</taxon>
        <taxon>Billgrantia</taxon>
    </lineage>
</organism>
<protein>
    <submittedName>
        <fullName evidence="5">Helix-turn-helix domain-containing protein</fullName>
    </submittedName>
</protein>